<feature type="binding site" evidence="4">
    <location>
        <begin position="8"/>
        <end position="15"/>
    </location>
    <ligand>
        <name>substrate</name>
    </ligand>
</feature>
<dbReference type="InterPro" id="IPR050275">
    <property type="entry name" value="PGM_Phosphatase"/>
</dbReference>
<accession>A0A8H9IS39</accession>
<dbReference type="OrthoDB" id="9793115at2"/>
<dbReference type="InterPro" id="IPR001345">
    <property type="entry name" value="PG/BPGM_mutase_AS"/>
</dbReference>
<keyword evidence="2" id="KW-0413">Isomerase</keyword>
<evidence type="ECO:0000256" key="1">
    <source>
        <dbReference type="ARBA" id="ARBA00023152"/>
    </source>
</evidence>
<dbReference type="SUPFAM" id="SSF53254">
    <property type="entry name" value="Phosphoglycerate mutase-like"/>
    <property type="match status" value="1"/>
</dbReference>
<protein>
    <submittedName>
        <fullName evidence="5">Phosphoglycerate mutase</fullName>
    </submittedName>
</protein>
<reference evidence="5" key="1">
    <citation type="journal article" date="2014" name="Int. J. Syst. Evol. Microbiol.">
        <title>Complete genome sequence of Corynebacterium casei LMG S-19264T (=DSM 44701T), isolated from a smear-ripened cheese.</title>
        <authorList>
            <consortium name="US DOE Joint Genome Institute (JGI-PGF)"/>
            <person name="Walter F."/>
            <person name="Albersmeier A."/>
            <person name="Kalinowski J."/>
            <person name="Ruckert C."/>
        </authorList>
    </citation>
    <scope>NUCLEOTIDE SEQUENCE</scope>
    <source>
        <strain evidence="5">CGMCC 4.7679</strain>
    </source>
</reference>
<dbReference type="EMBL" id="BNAV01000001">
    <property type="protein sequence ID" value="GHF39260.1"/>
    <property type="molecule type" value="Genomic_DNA"/>
</dbReference>
<evidence type="ECO:0000256" key="4">
    <source>
        <dbReference type="PIRSR" id="PIRSR613078-2"/>
    </source>
</evidence>
<evidence type="ECO:0000313" key="6">
    <source>
        <dbReference type="Proteomes" id="UP000658656"/>
    </source>
</evidence>
<dbReference type="InterPro" id="IPR013078">
    <property type="entry name" value="His_Pase_superF_clade-1"/>
</dbReference>
<keyword evidence="6" id="KW-1185">Reference proteome</keyword>
<evidence type="ECO:0000256" key="2">
    <source>
        <dbReference type="ARBA" id="ARBA00023235"/>
    </source>
</evidence>
<proteinExistence type="predicted"/>
<feature type="binding site" evidence="4">
    <location>
        <position position="62"/>
    </location>
    <ligand>
        <name>substrate</name>
    </ligand>
</feature>
<dbReference type="PROSITE" id="PS00175">
    <property type="entry name" value="PG_MUTASE"/>
    <property type="match status" value="1"/>
</dbReference>
<evidence type="ECO:0000256" key="3">
    <source>
        <dbReference type="PIRSR" id="PIRSR613078-1"/>
    </source>
</evidence>
<evidence type="ECO:0000313" key="5">
    <source>
        <dbReference type="EMBL" id="GHF39260.1"/>
    </source>
</evidence>
<gene>
    <name evidence="5" type="ORF">GCM10017566_10690</name>
</gene>
<dbReference type="Proteomes" id="UP000658656">
    <property type="component" value="Unassembled WGS sequence"/>
</dbReference>
<sequence>MPVLHLVRHGESEWNLAGRVQGQSAEAGSLTARGLRQAAQAARLLAERYPDIDAIFSSDLPRARETAEVIASVLGLPVRTDPCLREQHLGCLEGRRFADPLGEGTVQDAVERLWREPWRRPGDGESITDLYERVHATLDRYAAGPGREVVLVAHGGPVRVATTSADPRRREPVPRVTVGNATVTTVDRSRCC</sequence>
<comment type="caution">
    <text evidence="5">The sequence shown here is derived from an EMBL/GenBank/DDBJ whole genome shotgun (WGS) entry which is preliminary data.</text>
</comment>
<dbReference type="GO" id="GO:0016791">
    <property type="term" value="F:phosphatase activity"/>
    <property type="evidence" value="ECO:0007669"/>
    <property type="project" value="TreeGrafter"/>
</dbReference>
<dbReference type="PANTHER" id="PTHR48100">
    <property type="entry name" value="BROAD-SPECIFICITY PHOSPHATASE YOR283W-RELATED"/>
    <property type="match status" value="1"/>
</dbReference>
<name>A0A8H9IS39_9PSEU</name>
<reference evidence="5" key="2">
    <citation type="submission" date="2020-09" db="EMBL/GenBank/DDBJ databases">
        <authorList>
            <person name="Sun Q."/>
            <person name="Zhou Y."/>
        </authorList>
    </citation>
    <scope>NUCLEOTIDE SEQUENCE</scope>
    <source>
        <strain evidence="5">CGMCC 4.7679</strain>
    </source>
</reference>
<dbReference type="CDD" id="cd07067">
    <property type="entry name" value="HP_PGM_like"/>
    <property type="match status" value="1"/>
</dbReference>
<feature type="active site" description="Proton donor/acceptor" evidence="3">
    <location>
        <position position="86"/>
    </location>
</feature>
<organism evidence="5 6">
    <name type="scientific">Amycolatopsis bartoniae</name>
    <dbReference type="NCBI Taxonomy" id="941986"/>
    <lineage>
        <taxon>Bacteria</taxon>
        <taxon>Bacillati</taxon>
        <taxon>Actinomycetota</taxon>
        <taxon>Actinomycetes</taxon>
        <taxon>Pseudonocardiales</taxon>
        <taxon>Pseudonocardiaceae</taxon>
        <taxon>Amycolatopsis</taxon>
    </lineage>
</organism>
<dbReference type="PANTHER" id="PTHR48100:SF1">
    <property type="entry name" value="HISTIDINE PHOSPHATASE FAMILY PROTEIN-RELATED"/>
    <property type="match status" value="1"/>
</dbReference>
<dbReference type="InterPro" id="IPR029033">
    <property type="entry name" value="His_PPase_superfam"/>
</dbReference>
<dbReference type="Gene3D" id="3.40.50.1240">
    <property type="entry name" value="Phosphoglycerate mutase-like"/>
    <property type="match status" value="1"/>
</dbReference>
<dbReference type="SMART" id="SM00855">
    <property type="entry name" value="PGAM"/>
    <property type="match status" value="1"/>
</dbReference>
<dbReference type="GO" id="GO:0005737">
    <property type="term" value="C:cytoplasm"/>
    <property type="evidence" value="ECO:0007669"/>
    <property type="project" value="TreeGrafter"/>
</dbReference>
<dbReference type="RefSeq" id="WP_145935168.1">
    <property type="nucleotide sequence ID" value="NZ_BNAV01000001.1"/>
</dbReference>
<dbReference type="Pfam" id="PF00300">
    <property type="entry name" value="His_Phos_1"/>
    <property type="match status" value="1"/>
</dbReference>
<dbReference type="AlphaFoldDB" id="A0A8H9IS39"/>
<keyword evidence="1" id="KW-0324">Glycolysis</keyword>
<feature type="active site" description="Tele-phosphohistidine intermediate" evidence="3">
    <location>
        <position position="9"/>
    </location>
</feature>